<evidence type="ECO:0000256" key="18">
    <source>
        <dbReference type="PIRSR" id="PIRSR001355-5"/>
    </source>
</evidence>
<keyword evidence="20" id="KW-1185">Reference proteome</keyword>
<comment type="caution">
    <text evidence="19">The sequence shown here is derived from an EMBL/GenBank/DDBJ whole genome shotgun (WGS) entry which is preliminary data.</text>
</comment>
<comment type="pathway">
    <text evidence="2">Amine and polyamine biosynthesis; S-adenosylmethioninamine biosynthesis; S-adenosylmethioninamine from S-adenosyl-L-methionine: step 1/1.</text>
</comment>
<evidence type="ECO:0000256" key="17">
    <source>
        <dbReference type="PIRSR" id="PIRSR001355-4"/>
    </source>
</evidence>
<dbReference type="GO" id="GO:0006597">
    <property type="term" value="P:spermine biosynthetic process"/>
    <property type="evidence" value="ECO:0007669"/>
    <property type="project" value="InterPro"/>
</dbReference>
<keyword evidence="6" id="KW-0210">Decarboxylase</keyword>
<dbReference type="PANTHER" id="PTHR11570:SF0">
    <property type="entry name" value="S-ADENOSYLMETHIONINE DECARBOXYLASE PROENZYME"/>
    <property type="match status" value="1"/>
</dbReference>
<feature type="binding site" evidence="15">
    <location>
        <position position="326"/>
    </location>
    <ligand>
        <name>substrate</name>
    </ligand>
</feature>
<sequence>MSSGDIDFQASGPFEGPEKLLEIWFEPSPADVPNINGSEAKLGLRAVPRQIWEDMLDIVKCKVLNVIEGLEMDAYLLSESSFFVSPHRLILKTCGTTLNLLGLPRIIEIAANYANMHTVHRFFYSRKSFMFPERQLGPHRDWKQEVEFLDRIFKNGAAYTIGKVNGDHWLLYMTTPDSVSPYVSHDLSMRTMTAHMDDRPLDFTIEILMTDLSPTASKPFFFSDSQTELHSANPSALGLNLSEKLGITDIFPPSLTHLDAYAFTPCGYSANALLRWGDESLNYDSDSSTESRPPSIGVNHTDKYSHAFTKAGHFGEGYYTIHVTPEDGWSYASFECNVPLSSKRSHNGKIPDLQTLVKRVVNIFQPGRITVSLFISSEDNDPGDAESAVEGAQKAFRAALTRETEDLHRPYKRTDKINYEFGGYDLAYASFELL</sequence>
<feature type="binding site" evidence="15">
    <location>
        <position position="263"/>
    </location>
    <ligand>
        <name>substrate</name>
    </ligand>
</feature>
<evidence type="ECO:0000256" key="13">
    <source>
        <dbReference type="ARBA" id="ARBA00023317"/>
    </source>
</evidence>
<reference evidence="19" key="1">
    <citation type="submission" date="2020-11" db="EMBL/GenBank/DDBJ databases">
        <authorList>
            <consortium name="DOE Joint Genome Institute"/>
            <person name="Ahrendt S."/>
            <person name="Riley R."/>
            <person name="Andreopoulos W."/>
            <person name="Labutti K."/>
            <person name="Pangilinan J."/>
            <person name="Ruiz-Duenas F.J."/>
            <person name="Barrasa J.M."/>
            <person name="Sanchez-Garcia M."/>
            <person name="Camarero S."/>
            <person name="Miyauchi S."/>
            <person name="Serrano A."/>
            <person name="Linde D."/>
            <person name="Babiker R."/>
            <person name="Drula E."/>
            <person name="Ayuso-Fernandez I."/>
            <person name="Pacheco R."/>
            <person name="Padilla G."/>
            <person name="Ferreira P."/>
            <person name="Barriuso J."/>
            <person name="Kellner H."/>
            <person name="Castanera R."/>
            <person name="Alfaro M."/>
            <person name="Ramirez L."/>
            <person name="Pisabarro A.G."/>
            <person name="Kuo A."/>
            <person name="Tritt A."/>
            <person name="Lipzen A."/>
            <person name="He G."/>
            <person name="Yan M."/>
            <person name="Ng V."/>
            <person name="Cullen D."/>
            <person name="Martin F."/>
            <person name="Rosso M.-N."/>
            <person name="Henrissat B."/>
            <person name="Hibbett D."/>
            <person name="Martinez A.T."/>
            <person name="Grigoriev I.V."/>
        </authorList>
    </citation>
    <scope>NUCLEOTIDE SEQUENCE</scope>
    <source>
        <strain evidence="19">CBS 506.95</strain>
    </source>
</reference>
<keyword evidence="12" id="KW-0704">Schiff base</keyword>
<evidence type="ECO:0000313" key="20">
    <source>
        <dbReference type="Proteomes" id="UP000807306"/>
    </source>
</evidence>
<dbReference type="PROSITE" id="PS01336">
    <property type="entry name" value="ADOMETDC"/>
    <property type="match status" value="1"/>
</dbReference>
<accession>A0A9P6JR88</accession>
<evidence type="ECO:0000256" key="15">
    <source>
        <dbReference type="PIRSR" id="PIRSR001355-2"/>
    </source>
</evidence>
<dbReference type="AlphaFoldDB" id="A0A9P6JR88"/>
<dbReference type="InterPro" id="IPR001985">
    <property type="entry name" value="S-AdoMet_decarboxylase_euk"/>
</dbReference>
<dbReference type="SUPFAM" id="SSF56276">
    <property type="entry name" value="S-adenosylmethionine decarboxylase"/>
    <property type="match status" value="1"/>
</dbReference>
<protein>
    <recommendedName>
        <fullName evidence="4">adenosylmethionine decarboxylase</fullName>
        <ecNumber evidence="4">4.1.1.50</ecNumber>
    </recommendedName>
</protein>
<dbReference type="Pfam" id="PF01536">
    <property type="entry name" value="SAM_decarbox"/>
    <property type="match status" value="1"/>
</dbReference>
<evidence type="ECO:0000256" key="10">
    <source>
        <dbReference type="ARBA" id="ARBA00023145"/>
    </source>
</evidence>
<comment type="cofactor">
    <cofactor evidence="1">
        <name>pyruvate</name>
        <dbReference type="ChEBI" id="CHEBI:15361"/>
    </cofactor>
</comment>
<dbReference type="Proteomes" id="UP000807306">
    <property type="component" value="Unassembled WGS sequence"/>
</dbReference>
<dbReference type="EMBL" id="MU157847">
    <property type="protein sequence ID" value="KAF9529310.1"/>
    <property type="molecule type" value="Genomic_DNA"/>
</dbReference>
<feature type="modified residue" description="Pyruvic acid (Ser); by autocatalysis" evidence="16">
    <location>
        <position position="80"/>
    </location>
</feature>
<feature type="chain" id="PRO_5042324739" description="S-adenosylmethionine decarboxylase beta chain" evidence="18">
    <location>
        <begin position="1"/>
        <end position="79"/>
    </location>
</feature>
<keyword evidence="8" id="KW-0745">Spermidine biosynthesis</keyword>
<evidence type="ECO:0000256" key="2">
    <source>
        <dbReference type="ARBA" id="ARBA00004911"/>
    </source>
</evidence>
<dbReference type="PIRSF" id="PIRSF001355">
    <property type="entry name" value="S-AdenosylMet_decarboxylase"/>
    <property type="match status" value="1"/>
</dbReference>
<evidence type="ECO:0000256" key="9">
    <source>
        <dbReference type="ARBA" id="ARBA00023115"/>
    </source>
</evidence>
<gene>
    <name evidence="19" type="ORF">CPB83DRAFT_883021</name>
</gene>
<feature type="chain" id="PRO_5042324738" description="S-adenosylmethionine decarboxylase alpha chain" evidence="18">
    <location>
        <begin position="80"/>
        <end position="434"/>
    </location>
</feature>
<dbReference type="PANTHER" id="PTHR11570">
    <property type="entry name" value="S-ADENOSYLMETHIONINE DECARBOXYLASE"/>
    <property type="match status" value="1"/>
</dbReference>
<feature type="site" description="Cleavage (non-hydrolytic); by autolysis" evidence="17">
    <location>
        <begin position="79"/>
        <end position="80"/>
    </location>
</feature>
<evidence type="ECO:0000256" key="16">
    <source>
        <dbReference type="PIRSR" id="PIRSR001355-3"/>
    </source>
</evidence>
<feature type="binding site" evidence="15">
    <location>
        <position position="14"/>
    </location>
    <ligand>
        <name>substrate</name>
    </ligand>
</feature>
<dbReference type="Gene3D" id="3.60.90.10">
    <property type="entry name" value="S-adenosylmethionine decarboxylase"/>
    <property type="match status" value="1"/>
</dbReference>
<dbReference type="GO" id="GO:0004014">
    <property type="term" value="F:adenosylmethionine decarboxylase activity"/>
    <property type="evidence" value="ECO:0007669"/>
    <property type="project" value="UniProtKB-EC"/>
</dbReference>
<proteinExistence type="inferred from homology"/>
<dbReference type="GO" id="GO:0005829">
    <property type="term" value="C:cytosol"/>
    <property type="evidence" value="ECO:0007669"/>
    <property type="project" value="TreeGrafter"/>
</dbReference>
<evidence type="ECO:0000256" key="11">
    <source>
        <dbReference type="ARBA" id="ARBA00023239"/>
    </source>
</evidence>
<keyword evidence="5" id="KW-0949">S-adenosyl-L-methionine</keyword>
<feature type="active site" description="Proton donor; for catalytic activity" evidence="14">
    <location>
        <position position="94"/>
    </location>
</feature>
<dbReference type="OrthoDB" id="1068353at2759"/>
<dbReference type="EC" id="4.1.1.50" evidence="4"/>
<keyword evidence="13" id="KW-0670">Pyruvate</keyword>
<dbReference type="InterPro" id="IPR048283">
    <property type="entry name" value="AdoMetDC-like"/>
</dbReference>
<feature type="active site" description="Proton acceptor; for processing activity" evidence="14">
    <location>
        <position position="322"/>
    </location>
</feature>
<evidence type="ECO:0000256" key="12">
    <source>
        <dbReference type="ARBA" id="ARBA00023270"/>
    </source>
</evidence>
<keyword evidence="9" id="KW-0620">Polyamine biosynthesis</keyword>
<organism evidence="19 20">
    <name type="scientific">Crepidotus variabilis</name>
    <dbReference type="NCBI Taxonomy" id="179855"/>
    <lineage>
        <taxon>Eukaryota</taxon>
        <taxon>Fungi</taxon>
        <taxon>Dikarya</taxon>
        <taxon>Basidiomycota</taxon>
        <taxon>Agaricomycotina</taxon>
        <taxon>Agaricomycetes</taxon>
        <taxon>Agaricomycetidae</taxon>
        <taxon>Agaricales</taxon>
        <taxon>Agaricineae</taxon>
        <taxon>Crepidotaceae</taxon>
        <taxon>Crepidotus</taxon>
    </lineage>
</organism>
<dbReference type="InterPro" id="IPR018166">
    <property type="entry name" value="S-AdoMet_deCO2ase_CS"/>
</dbReference>
<feature type="active site" description="Proton acceptor; for processing activity" evidence="14">
    <location>
        <position position="269"/>
    </location>
</feature>
<dbReference type="InterPro" id="IPR016067">
    <property type="entry name" value="S-AdoMet_deCO2ase_core"/>
</dbReference>
<keyword evidence="10" id="KW-0865">Zymogen</keyword>
<dbReference type="GO" id="GO:0008295">
    <property type="term" value="P:spermidine biosynthetic process"/>
    <property type="evidence" value="ECO:0007669"/>
    <property type="project" value="UniProtKB-KW"/>
</dbReference>
<evidence type="ECO:0000256" key="14">
    <source>
        <dbReference type="PIRSR" id="PIRSR001355-1"/>
    </source>
</evidence>
<feature type="binding site" evidence="15">
    <location>
        <position position="79"/>
    </location>
    <ligand>
        <name>substrate</name>
    </ligand>
</feature>
<name>A0A9P6JR88_9AGAR</name>
<evidence type="ECO:0000256" key="4">
    <source>
        <dbReference type="ARBA" id="ARBA00012357"/>
    </source>
</evidence>
<evidence type="ECO:0000256" key="1">
    <source>
        <dbReference type="ARBA" id="ARBA00001928"/>
    </source>
</evidence>
<evidence type="ECO:0000313" key="19">
    <source>
        <dbReference type="EMBL" id="KAF9529310.1"/>
    </source>
</evidence>
<keyword evidence="11" id="KW-0456">Lyase</keyword>
<evidence type="ECO:0000256" key="3">
    <source>
        <dbReference type="ARBA" id="ARBA00008466"/>
    </source>
</evidence>
<keyword evidence="7 17" id="KW-0068">Autocatalytic cleavage</keyword>
<feature type="active site" description="Schiff-base intermediate with substrate; via pyruvic acid" evidence="14">
    <location>
        <position position="80"/>
    </location>
</feature>
<evidence type="ECO:0000256" key="7">
    <source>
        <dbReference type="ARBA" id="ARBA00022813"/>
    </source>
</evidence>
<evidence type="ECO:0000256" key="5">
    <source>
        <dbReference type="ARBA" id="ARBA00022691"/>
    </source>
</evidence>
<comment type="similarity">
    <text evidence="3">Belongs to the eukaryotic AdoMetDC family.</text>
</comment>
<evidence type="ECO:0000256" key="8">
    <source>
        <dbReference type="ARBA" id="ARBA00023066"/>
    </source>
</evidence>
<evidence type="ECO:0000256" key="6">
    <source>
        <dbReference type="ARBA" id="ARBA00022793"/>
    </source>
</evidence>